<dbReference type="InterPro" id="IPR005338">
    <property type="entry name" value="Anhydro_N_Ac-Mur_kinase"/>
</dbReference>
<reference evidence="1 2" key="1">
    <citation type="submission" date="2022-11" db="EMBL/GenBank/DDBJ databases">
        <title>The characterization of three novel Bacteroidetes species and genomic analysis of their roles in tidal elemental geochemical cycles.</title>
        <authorList>
            <person name="Ma K."/>
        </authorList>
    </citation>
    <scope>NUCLEOTIDE SEQUENCE [LARGE SCALE GENOMIC DNA]</scope>
    <source>
        <strain evidence="1 2">M17</strain>
    </source>
</reference>
<dbReference type="PANTHER" id="PTHR30605:SF0">
    <property type="entry name" value="ANHYDRO-N-ACETYLMURAMIC ACID KINASE"/>
    <property type="match status" value="1"/>
</dbReference>
<name>A0ABT3RT59_9BACT</name>
<accession>A0ABT3RT59</accession>
<gene>
    <name evidence="1" type="ORF">OO013_12435</name>
</gene>
<protein>
    <submittedName>
        <fullName evidence="1">Anhydro-N-acetylmuramic acid kinase</fullName>
        <ecNumber evidence="1">2.7.1.170</ecNumber>
    </submittedName>
</protein>
<dbReference type="EC" id="2.7.1.170" evidence="1"/>
<keyword evidence="1" id="KW-0808">Transferase</keyword>
<dbReference type="PANTHER" id="PTHR30605">
    <property type="entry name" value="ANHYDRO-N-ACETYLMURAMIC ACID KINASE"/>
    <property type="match status" value="1"/>
</dbReference>
<dbReference type="RefSeq" id="WP_266057150.1">
    <property type="nucleotide sequence ID" value="NZ_JAPFQN010000006.1"/>
</dbReference>
<dbReference type="Proteomes" id="UP001209885">
    <property type="component" value="Unassembled WGS sequence"/>
</dbReference>
<keyword evidence="2" id="KW-1185">Reference proteome</keyword>
<organism evidence="1 2">
    <name type="scientific">Mangrovivirga halotolerans</name>
    <dbReference type="NCBI Taxonomy" id="2993936"/>
    <lineage>
        <taxon>Bacteria</taxon>
        <taxon>Pseudomonadati</taxon>
        <taxon>Bacteroidota</taxon>
        <taxon>Cytophagia</taxon>
        <taxon>Cytophagales</taxon>
        <taxon>Mangrovivirgaceae</taxon>
        <taxon>Mangrovivirga</taxon>
    </lineage>
</organism>
<dbReference type="GO" id="GO:0016301">
    <property type="term" value="F:kinase activity"/>
    <property type="evidence" value="ECO:0007669"/>
    <property type="project" value="UniProtKB-KW"/>
</dbReference>
<dbReference type="InterPro" id="IPR043129">
    <property type="entry name" value="ATPase_NBD"/>
</dbReference>
<dbReference type="NCBIfam" id="NF007144">
    <property type="entry name" value="PRK09585.2-3"/>
    <property type="match status" value="1"/>
</dbReference>
<dbReference type="SUPFAM" id="SSF53067">
    <property type="entry name" value="Actin-like ATPase domain"/>
    <property type="match status" value="1"/>
</dbReference>
<proteinExistence type="predicted"/>
<dbReference type="Gene3D" id="3.30.420.40">
    <property type="match status" value="2"/>
</dbReference>
<evidence type="ECO:0000313" key="1">
    <source>
        <dbReference type="EMBL" id="MCX2744681.1"/>
    </source>
</evidence>
<sequence length="362" mass="39916">MSELFQGSYISLGLMSGTSLDGIDLCLSKFTFKNNSWNYEIIKTETIPYSKKWQNELANAINLDWAELLTLDYEYGHLLGNVIKEFLETTDIKPDILGSHGHTVHHKPDEGYTIQIGNGHQIALKTEIETVFDFRSLDVSKGGQGAPLVPIGDKLLFSNFDVCVNLGGFANLTKYDETGTIRAYDICALNTVLNYLASSIDLDYDENGHIAASGKKIPNLLTDLENLSYYSTTGPKSLGIEWVKSNIFPLIDNYLINHPLQDVIHTYTIHAAKAIAKELPSGGRCLFTGGGAFNDFLISRIKTYSDGNIEIPDNQLISFKEALIFGFLAVLKSRNEVNVLSSVTGSKENTSSGILVSKNELI</sequence>
<evidence type="ECO:0000313" key="2">
    <source>
        <dbReference type="Proteomes" id="UP001209885"/>
    </source>
</evidence>
<keyword evidence="1" id="KW-0418">Kinase</keyword>
<comment type="caution">
    <text evidence="1">The sequence shown here is derived from an EMBL/GenBank/DDBJ whole genome shotgun (WGS) entry which is preliminary data.</text>
</comment>
<dbReference type="EMBL" id="JAPFQN010000006">
    <property type="protein sequence ID" value="MCX2744681.1"/>
    <property type="molecule type" value="Genomic_DNA"/>
</dbReference>
<dbReference type="Pfam" id="PF03702">
    <property type="entry name" value="AnmK"/>
    <property type="match status" value="1"/>
</dbReference>